<reference evidence="1 2" key="1">
    <citation type="submission" date="2018-05" db="EMBL/GenBank/DDBJ databases">
        <title>Genomic Encyclopedia of Type Strains, Phase IV (KMG-IV): sequencing the most valuable type-strain genomes for metagenomic binning, comparative biology and taxonomic classification.</title>
        <authorList>
            <person name="Goeker M."/>
        </authorList>
    </citation>
    <scope>NUCLEOTIDE SEQUENCE [LARGE SCALE GENOMIC DNA]</scope>
    <source>
        <strain evidence="1 2">DSM 22440</strain>
    </source>
</reference>
<gene>
    <name evidence="1" type="ORF">DES38_103193</name>
</gene>
<dbReference type="InterPro" id="IPR036249">
    <property type="entry name" value="Thioredoxin-like_sf"/>
</dbReference>
<dbReference type="EMBL" id="QJJR01000003">
    <property type="protein sequence ID" value="PXW92174.1"/>
    <property type="molecule type" value="Genomic_DNA"/>
</dbReference>
<comment type="caution">
    <text evidence="1">The sequence shown here is derived from an EMBL/GenBank/DDBJ whole genome shotgun (WGS) entry which is preliminary data.</text>
</comment>
<organism evidence="1 2">
    <name type="scientific">Streptohalobacillus salinus</name>
    <dbReference type="NCBI Taxonomy" id="621096"/>
    <lineage>
        <taxon>Bacteria</taxon>
        <taxon>Bacillati</taxon>
        <taxon>Bacillota</taxon>
        <taxon>Bacilli</taxon>
        <taxon>Bacillales</taxon>
        <taxon>Bacillaceae</taxon>
        <taxon>Streptohalobacillus</taxon>
    </lineage>
</organism>
<evidence type="ECO:0008006" key="3">
    <source>
        <dbReference type="Google" id="ProtNLM"/>
    </source>
</evidence>
<name>A0A2V3WDQ7_9BACI</name>
<keyword evidence="2" id="KW-1185">Reference proteome</keyword>
<dbReference type="Proteomes" id="UP000247922">
    <property type="component" value="Unassembled WGS sequence"/>
</dbReference>
<sequence length="195" mass="22490">MYRLKRFKPWLFMSVLAGIVIAIALLTAEDDSAMFITIDESLNQTEENYLVYFWQEGCHYCEEIEPVITDYQEEGARPLYVIDMQAEENLSAWYDWEQHHREKDQVIGEVVDGSIEYFEDPNIYLEDPDIQWEIETIGDEVKAVHQTALYDKNPTTIAEINIPATPALLTVEQGEPKALVVGVDRVTEQLTQAKE</sequence>
<protein>
    <recommendedName>
        <fullName evidence="3">Thioredoxin-like protein</fullName>
    </recommendedName>
</protein>
<proteinExistence type="predicted"/>
<dbReference type="AlphaFoldDB" id="A0A2V3WDQ7"/>
<dbReference type="Gene3D" id="3.40.30.10">
    <property type="entry name" value="Glutaredoxin"/>
    <property type="match status" value="1"/>
</dbReference>
<accession>A0A2V3WDQ7</accession>
<evidence type="ECO:0000313" key="1">
    <source>
        <dbReference type="EMBL" id="PXW92174.1"/>
    </source>
</evidence>
<evidence type="ECO:0000313" key="2">
    <source>
        <dbReference type="Proteomes" id="UP000247922"/>
    </source>
</evidence>
<dbReference type="SUPFAM" id="SSF52833">
    <property type="entry name" value="Thioredoxin-like"/>
    <property type="match status" value="1"/>
</dbReference>